<proteinExistence type="predicted"/>
<reference evidence="1 2" key="1">
    <citation type="submission" date="2016-10" db="EMBL/GenBank/DDBJ databases">
        <authorList>
            <person name="de Groot N.N."/>
        </authorList>
    </citation>
    <scope>NUCLEOTIDE SEQUENCE [LARGE SCALE GENOMIC DNA]</scope>
    <source>
        <strain evidence="1 2">CGMCC 1.5337</strain>
    </source>
</reference>
<dbReference type="EMBL" id="FOJA01000001">
    <property type="protein sequence ID" value="SEW19634.1"/>
    <property type="molecule type" value="Genomic_DNA"/>
</dbReference>
<accession>A0A1I0PYJ5</accession>
<sequence length="71" mass="7755">MTCPHLEYRDDDGRFDAPRAYCGAADQFVQAMRADVCNDRYDLDHATDCEIFLAHEGEGATPAEDAAGGES</sequence>
<dbReference type="OrthoDB" id="173032at2157"/>
<dbReference type="Proteomes" id="UP000198518">
    <property type="component" value="Unassembled WGS sequence"/>
</dbReference>
<evidence type="ECO:0000313" key="2">
    <source>
        <dbReference type="Proteomes" id="UP000198518"/>
    </source>
</evidence>
<keyword evidence="2" id="KW-1185">Reference proteome</keyword>
<gene>
    <name evidence="1" type="ORF">SAMN04487945_2097</name>
</gene>
<name>A0A1I0PYJ5_9EURY</name>
<dbReference type="AlphaFoldDB" id="A0A1I0PYJ5"/>
<protein>
    <submittedName>
        <fullName evidence="1">Uncharacterized protein</fullName>
    </submittedName>
</protein>
<dbReference type="STRING" id="355548.SAMN04487945_2097"/>
<evidence type="ECO:0000313" key="1">
    <source>
        <dbReference type="EMBL" id="SEW19634.1"/>
    </source>
</evidence>
<dbReference type="RefSeq" id="WP_089669338.1">
    <property type="nucleotide sequence ID" value="NZ_FOJA01000001.1"/>
</dbReference>
<organism evidence="1 2">
    <name type="scientific">Halobacterium jilantaiense</name>
    <dbReference type="NCBI Taxonomy" id="355548"/>
    <lineage>
        <taxon>Archaea</taxon>
        <taxon>Methanobacteriati</taxon>
        <taxon>Methanobacteriota</taxon>
        <taxon>Stenosarchaea group</taxon>
        <taxon>Halobacteria</taxon>
        <taxon>Halobacteriales</taxon>
        <taxon>Halobacteriaceae</taxon>
        <taxon>Halobacterium</taxon>
    </lineage>
</organism>